<reference evidence="1" key="2">
    <citation type="submission" date="2025-09" db="UniProtKB">
        <authorList>
            <consortium name="EnsemblPlants"/>
        </authorList>
    </citation>
    <scope>IDENTIFICATION</scope>
</reference>
<proteinExistence type="predicted"/>
<dbReference type="Proteomes" id="UP001732700">
    <property type="component" value="Chromosome 2C"/>
</dbReference>
<keyword evidence="2" id="KW-1185">Reference proteome</keyword>
<sequence>MKAVQLPRPRASARRRACILAVAALISVAVVWAYHYPPQHYASPMKDWLPAEPDRELTDEERASRVVFRQILLTPTVQSRRSKVAFMFLTPGSLPFERLWDKFFEGHDGRYSIYVHASREKPEHVSPLFVGRDVHSEKVQWGTISMVDAERRLLANALQDIDNQHFVLLSDSCVPLHNFDYVYDYLMGTNLSFIDSFYDPGPHGNFRYSKNMLPEVTEADFRKGSQWFSVKRQHALMTIADNLYYTKFKLYCKPGMEDGRNCYADEHYLPTLFKMMDPSGIANWSVTHVDWSEGKWHPKAYRAQDVSYELLKNITSIDTSHHVTSDSQKIVTENPCLWNGAKRPCYLFVRGTDRGVLLPKEGHEEVADVALQLGKYCMDEPVKSPLIFGEWEVVYCSVPTSPGGIYRTPLGRLVFKTNDMVQVVEAPDIVRNRLSLSIFGLDGAVSLKGKLNALDSKWIQVIFEPPELKLGSLGFRYGGESEVKLEITYVDEKIRLGKGSRGSLFVFLRQ</sequence>
<name>A0ACD5UVI6_AVESA</name>
<protein>
    <submittedName>
        <fullName evidence="1">Uncharacterized protein</fullName>
    </submittedName>
</protein>
<accession>A0ACD5UVI6</accession>
<evidence type="ECO:0000313" key="1">
    <source>
        <dbReference type="EnsemblPlants" id="AVESA.00010b.r2.2CG0317100.1.CDS"/>
    </source>
</evidence>
<dbReference type="EnsemblPlants" id="AVESA.00010b.r2.2CG0317100.1">
    <property type="protein sequence ID" value="AVESA.00010b.r2.2CG0317100.1.CDS"/>
    <property type="gene ID" value="AVESA.00010b.r2.2CG0317100"/>
</dbReference>
<reference evidence="1" key="1">
    <citation type="submission" date="2021-05" db="EMBL/GenBank/DDBJ databases">
        <authorList>
            <person name="Scholz U."/>
            <person name="Mascher M."/>
            <person name="Fiebig A."/>
        </authorList>
    </citation>
    <scope>NUCLEOTIDE SEQUENCE [LARGE SCALE GENOMIC DNA]</scope>
</reference>
<organism evidence="1 2">
    <name type="scientific">Avena sativa</name>
    <name type="common">Oat</name>
    <dbReference type="NCBI Taxonomy" id="4498"/>
    <lineage>
        <taxon>Eukaryota</taxon>
        <taxon>Viridiplantae</taxon>
        <taxon>Streptophyta</taxon>
        <taxon>Embryophyta</taxon>
        <taxon>Tracheophyta</taxon>
        <taxon>Spermatophyta</taxon>
        <taxon>Magnoliopsida</taxon>
        <taxon>Liliopsida</taxon>
        <taxon>Poales</taxon>
        <taxon>Poaceae</taxon>
        <taxon>BOP clade</taxon>
        <taxon>Pooideae</taxon>
        <taxon>Poodae</taxon>
        <taxon>Poeae</taxon>
        <taxon>Poeae Chloroplast Group 1 (Aveneae type)</taxon>
        <taxon>Aveninae</taxon>
        <taxon>Avena</taxon>
    </lineage>
</organism>
<evidence type="ECO:0000313" key="2">
    <source>
        <dbReference type="Proteomes" id="UP001732700"/>
    </source>
</evidence>